<comment type="caution">
    <text evidence="4">The sequence shown here is derived from an EMBL/GenBank/DDBJ whole genome shotgun (WGS) entry which is preliminary data.</text>
</comment>
<dbReference type="EMBL" id="JAUEDM010000002">
    <property type="protein sequence ID" value="KAK3325646.1"/>
    <property type="molecule type" value="Genomic_DNA"/>
</dbReference>
<sequence>MHILPLSLWLLVTAQIEAAEAAQQQQQLLPLLPTAIKKMTPDQGEKFYHEYCAFPAEDADFALAPQIPPQVPPAGPIMKEAEARRISEDEQDARRLFTNASASLSYRSPFAPHQQLHQLDYLPSSINEKRHNIFRRAAEALATLLKKRDWACPTGTASCAAIGYPNSCCQTSETCVKIPDTGLGPVGCCPSGATCGGSVSGCAAGNTACGANIGGGCCIPGFVCEGVGCVKSSTITTIPPSTTSTSITIAPPPPLPTPPTTSTTPTTTPTPTTPTQSPTTPTGTTTTTSTDGDIIPPIRPTSSLPSGINTFCPTGFYACKASAGGGCCQTGRDCQTTSCPPISMTTILTTNGITVVVPATDLPAAKGTGTCAGGWFMCDKDAGGPIPGCCPSGYSCGTASCSVVNAGGATATVAKELPSQGGAAAAGPGVVGAVGRGLGLVVILLGWFM</sequence>
<evidence type="ECO:0000313" key="4">
    <source>
        <dbReference type="EMBL" id="KAK3325646.1"/>
    </source>
</evidence>
<protein>
    <recommendedName>
        <fullName evidence="6">GPI anchored protein</fullName>
    </recommendedName>
</protein>
<feature type="compositionally biased region" description="Low complexity" evidence="1">
    <location>
        <begin position="260"/>
        <end position="290"/>
    </location>
</feature>
<feature type="transmembrane region" description="Helical" evidence="2">
    <location>
        <begin position="425"/>
        <end position="448"/>
    </location>
</feature>
<feature type="chain" id="PRO_5042125307" description="GPI anchored protein" evidence="3">
    <location>
        <begin position="22"/>
        <end position="449"/>
    </location>
</feature>
<dbReference type="PANTHER" id="PTHR39599:SF2">
    <property type="entry name" value="ANCHORED PROTEIN, PUTATIVE (AFU_ORTHOLOGUE AFUA_1G09650)-RELATED"/>
    <property type="match status" value="1"/>
</dbReference>
<evidence type="ECO:0000256" key="1">
    <source>
        <dbReference type="SAM" id="MobiDB-lite"/>
    </source>
</evidence>
<evidence type="ECO:0000256" key="2">
    <source>
        <dbReference type="SAM" id="Phobius"/>
    </source>
</evidence>
<organism evidence="4 5">
    <name type="scientific">Apodospora peruviana</name>
    <dbReference type="NCBI Taxonomy" id="516989"/>
    <lineage>
        <taxon>Eukaryota</taxon>
        <taxon>Fungi</taxon>
        <taxon>Dikarya</taxon>
        <taxon>Ascomycota</taxon>
        <taxon>Pezizomycotina</taxon>
        <taxon>Sordariomycetes</taxon>
        <taxon>Sordariomycetidae</taxon>
        <taxon>Sordariales</taxon>
        <taxon>Lasiosphaeriaceae</taxon>
        <taxon>Apodospora</taxon>
    </lineage>
</organism>
<evidence type="ECO:0000256" key="3">
    <source>
        <dbReference type="SAM" id="SignalP"/>
    </source>
</evidence>
<keyword evidence="3" id="KW-0732">Signal</keyword>
<dbReference type="Proteomes" id="UP001283341">
    <property type="component" value="Unassembled WGS sequence"/>
</dbReference>
<keyword evidence="2" id="KW-0472">Membrane</keyword>
<feature type="signal peptide" evidence="3">
    <location>
        <begin position="1"/>
        <end position="21"/>
    </location>
</feature>
<proteinExistence type="predicted"/>
<keyword evidence="5" id="KW-1185">Reference proteome</keyword>
<name>A0AAE0IID5_9PEZI</name>
<accession>A0AAE0IID5</accession>
<dbReference type="PANTHER" id="PTHR39599">
    <property type="entry name" value="GPI-ANCHORED PROTEIN (EUROFUNG)-RELATED-RELATED"/>
    <property type="match status" value="1"/>
</dbReference>
<feature type="compositionally biased region" description="Low complexity" evidence="1">
    <location>
        <begin position="240"/>
        <end position="249"/>
    </location>
</feature>
<feature type="compositionally biased region" description="Pro residues" evidence="1">
    <location>
        <begin position="250"/>
        <end position="259"/>
    </location>
</feature>
<keyword evidence="2" id="KW-1133">Transmembrane helix</keyword>
<evidence type="ECO:0008006" key="6">
    <source>
        <dbReference type="Google" id="ProtNLM"/>
    </source>
</evidence>
<feature type="region of interest" description="Disordered" evidence="1">
    <location>
        <begin position="240"/>
        <end position="297"/>
    </location>
</feature>
<keyword evidence="2" id="KW-0812">Transmembrane</keyword>
<gene>
    <name evidence="4" type="ORF">B0H66DRAFT_133602</name>
</gene>
<reference evidence="4" key="1">
    <citation type="journal article" date="2023" name="Mol. Phylogenet. Evol.">
        <title>Genome-scale phylogeny and comparative genomics of the fungal order Sordariales.</title>
        <authorList>
            <person name="Hensen N."/>
            <person name="Bonometti L."/>
            <person name="Westerberg I."/>
            <person name="Brannstrom I.O."/>
            <person name="Guillou S."/>
            <person name="Cros-Aarteil S."/>
            <person name="Calhoun S."/>
            <person name="Haridas S."/>
            <person name="Kuo A."/>
            <person name="Mondo S."/>
            <person name="Pangilinan J."/>
            <person name="Riley R."/>
            <person name="LaButti K."/>
            <person name="Andreopoulos B."/>
            <person name="Lipzen A."/>
            <person name="Chen C."/>
            <person name="Yan M."/>
            <person name="Daum C."/>
            <person name="Ng V."/>
            <person name="Clum A."/>
            <person name="Steindorff A."/>
            <person name="Ohm R.A."/>
            <person name="Martin F."/>
            <person name="Silar P."/>
            <person name="Natvig D.O."/>
            <person name="Lalanne C."/>
            <person name="Gautier V."/>
            <person name="Ament-Velasquez S.L."/>
            <person name="Kruys A."/>
            <person name="Hutchinson M.I."/>
            <person name="Powell A.J."/>
            <person name="Barry K."/>
            <person name="Miller A.N."/>
            <person name="Grigoriev I.V."/>
            <person name="Debuchy R."/>
            <person name="Gladieux P."/>
            <person name="Hiltunen Thoren M."/>
            <person name="Johannesson H."/>
        </authorList>
    </citation>
    <scope>NUCLEOTIDE SEQUENCE</scope>
    <source>
        <strain evidence="4">CBS 118394</strain>
    </source>
</reference>
<dbReference type="AlphaFoldDB" id="A0AAE0IID5"/>
<evidence type="ECO:0000313" key="5">
    <source>
        <dbReference type="Proteomes" id="UP001283341"/>
    </source>
</evidence>
<reference evidence="4" key="2">
    <citation type="submission" date="2023-06" db="EMBL/GenBank/DDBJ databases">
        <authorList>
            <consortium name="Lawrence Berkeley National Laboratory"/>
            <person name="Haridas S."/>
            <person name="Hensen N."/>
            <person name="Bonometti L."/>
            <person name="Westerberg I."/>
            <person name="Brannstrom I.O."/>
            <person name="Guillou S."/>
            <person name="Cros-Aarteil S."/>
            <person name="Calhoun S."/>
            <person name="Kuo A."/>
            <person name="Mondo S."/>
            <person name="Pangilinan J."/>
            <person name="Riley R."/>
            <person name="Labutti K."/>
            <person name="Andreopoulos B."/>
            <person name="Lipzen A."/>
            <person name="Chen C."/>
            <person name="Yanf M."/>
            <person name="Daum C."/>
            <person name="Ng V."/>
            <person name="Clum A."/>
            <person name="Steindorff A."/>
            <person name="Ohm R."/>
            <person name="Martin F."/>
            <person name="Silar P."/>
            <person name="Natvig D."/>
            <person name="Lalanne C."/>
            <person name="Gautier V."/>
            <person name="Ament-Velasquez S.L."/>
            <person name="Kruys A."/>
            <person name="Hutchinson M.I."/>
            <person name="Powell A.J."/>
            <person name="Barry K."/>
            <person name="Miller A.N."/>
            <person name="Grigoriev I.V."/>
            <person name="Debuchy R."/>
            <person name="Gladieux P."/>
            <person name="Thoren M.H."/>
            <person name="Johannesson H."/>
        </authorList>
    </citation>
    <scope>NUCLEOTIDE SEQUENCE</scope>
    <source>
        <strain evidence="4">CBS 118394</strain>
    </source>
</reference>